<reference evidence="6 7" key="1">
    <citation type="submission" date="2016-02" db="EMBL/GenBank/DDBJ databases">
        <title>Anaerosporomusa subterraneum gen. nov., sp. nov., a spore-forming obligate anaerobe isolated from saprolite.</title>
        <authorList>
            <person name="Choi J.K."/>
            <person name="Shah M."/>
            <person name="Yee N."/>
        </authorList>
    </citation>
    <scope>NUCLEOTIDE SEQUENCE [LARGE SCALE GENOMIC DNA]</scope>
    <source>
        <strain evidence="6 7">RU4</strain>
    </source>
</reference>
<dbReference type="Proteomes" id="UP000076268">
    <property type="component" value="Unassembled WGS sequence"/>
</dbReference>
<protein>
    <recommendedName>
        <fullName evidence="5">HTH tetR-type domain-containing protein</fullName>
    </recommendedName>
</protein>
<accession>A0A154BRV4</accession>
<evidence type="ECO:0000256" key="1">
    <source>
        <dbReference type="ARBA" id="ARBA00023015"/>
    </source>
</evidence>
<organism evidence="6 7">
    <name type="scientific">Anaerosporomusa subterranea</name>
    <dbReference type="NCBI Taxonomy" id="1794912"/>
    <lineage>
        <taxon>Bacteria</taxon>
        <taxon>Bacillati</taxon>
        <taxon>Bacillota</taxon>
        <taxon>Negativicutes</taxon>
        <taxon>Acetonemataceae</taxon>
        <taxon>Anaerosporomusa</taxon>
    </lineage>
</organism>
<dbReference type="Pfam" id="PF00440">
    <property type="entry name" value="TetR_N"/>
    <property type="match status" value="1"/>
</dbReference>
<dbReference type="EMBL" id="LSGP01000017">
    <property type="protein sequence ID" value="KYZ76639.1"/>
    <property type="molecule type" value="Genomic_DNA"/>
</dbReference>
<keyword evidence="3" id="KW-0804">Transcription</keyword>
<dbReference type="Gene3D" id="1.10.10.60">
    <property type="entry name" value="Homeodomain-like"/>
    <property type="match status" value="1"/>
</dbReference>
<proteinExistence type="predicted"/>
<feature type="DNA-binding region" description="H-T-H motif" evidence="4">
    <location>
        <begin position="31"/>
        <end position="50"/>
    </location>
</feature>
<keyword evidence="2 4" id="KW-0238">DNA-binding</keyword>
<gene>
    <name evidence="6" type="ORF">AXX12_09445</name>
</gene>
<evidence type="ECO:0000313" key="6">
    <source>
        <dbReference type="EMBL" id="KYZ76639.1"/>
    </source>
</evidence>
<dbReference type="PRINTS" id="PR00455">
    <property type="entry name" value="HTHTETR"/>
</dbReference>
<sequence>MRSRKSTEARKEEIVRAALTIVEQSGLDTLNINDIASEIKLVPSAIYRHFKGKEEIVAALIAFADKRLKHNVSQAAALDGSVISQLKLLFELHVKLLREEAAIPRILYFLLNSARDPELKANMLSVVGFYTQQVKELLLQGQEKREVSLDLDISAAAMLFLGMVQPLAILSEVNQEVLIECPPELWHIYQRAITI</sequence>
<comment type="caution">
    <text evidence="6">The sequence shown here is derived from an EMBL/GenBank/DDBJ whole genome shotgun (WGS) entry which is preliminary data.</text>
</comment>
<dbReference type="InterPro" id="IPR001647">
    <property type="entry name" value="HTH_TetR"/>
</dbReference>
<dbReference type="PANTHER" id="PTHR47506">
    <property type="entry name" value="TRANSCRIPTIONAL REGULATORY PROTEIN"/>
    <property type="match status" value="1"/>
</dbReference>
<evidence type="ECO:0000256" key="2">
    <source>
        <dbReference type="ARBA" id="ARBA00023125"/>
    </source>
</evidence>
<evidence type="ECO:0000256" key="4">
    <source>
        <dbReference type="PROSITE-ProRule" id="PRU00335"/>
    </source>
</evidence>
<dbReference type="GO" id="GO:0003677">
    <property type="term" value="F:DNA binding"/>
    <property type="evidence" value="ECO:0007669"/>
    <property type="project" value="UniProtKB-UniRule"/>
</dbReference>
<dbReference type="STRING" id="1794912.AXX12_09445"/>
<evidence type="ECO:0000256" key="3">
    <source>
        <dbReference type="ARBA" id="ARBA00023163"/>
    </source>
</evidence>
<evidence type="ECO:0000259" key="5">
    <source>
        <dbReference type="PROSITE" id="PS50977"/>
    </source>
</evidence>
<dbReference type="AlphaFoldDB" id="A0A154BRV4"/>
<dbReference type="InterPro" id="IPR009057">
    <property type="entry name" value="Homeodomain-like_sf"/>
</dbReference>
<keyword evidence="1" id="KW-0805">Transcription regulation</keyword>
<dbReference type="PROSITE" id="PS50977">
    <property type="entry name" value="HTH_TETR_2"/>
    <property type="match status" value="1"/>
</dbReference>
<name>A0A154BRV4_ANASB</name>
<feature type="domain" description="HTH tetR-type" evidence="5">
    <location>
        <begin position="8"/>
        <end position="68"/>
    </location>
</feature>
<dbReference type="SUPFAM" id="SSF46689">
    <property type="entry name" value="Homeodomain-like"/>
    <property type="match status" value="1"/>
</dbReference>
<dbReference type="Gene3D" id="1.10.357.10">
    <property type="entry name" value="Tetracycline Repressor, domain 2"/>
    <property type="match status" value="1"/>
</dbReference>
<dbReference type="PANTHER" id="PTHR47506:SF1">
    <property type="entry name" value="HTH-TYPE TRANSCRIPTIONAL REGULATOR YJDC"/>
    <property type="match status" value="1"/>
</dbReference>
<keyword evidence="7" id="KW-1185">Reference proteome</keyword>
<dbReference type="SUPFAM" id="SSF48498">
    <property type="entry name" value="Tetracyclin repressor-like, C-terminal domain"/>
    <property type="match status" value="1"/>
</dbReference>
<dbReference type="RefSeq" id="WP_066242454.1">
    <property type="nucleotide sequence ID" value="NZ_LSGP01000017.1"/>
</dbReference>
<dbReference type="InterPro" id="IPR036271">
    <property type="entry name" value="Tet_transcr_reg_TetR-rel_C_sf"/>
</dbReference>
<evidence type="ECO:0000313" key="7">
    <source>
        <dbReference type="Proteomes" id="UP000076268"/>
    </source>
</evidence>